<dbReference type="Pfam" id="PF13523">
    <property type="entry name" value="Acetyltransf_8"/>
    <property type="match status" value="1"/>
</dbReference>
<feature type="domain" description="Acyltransferase MbtK/IucB-like conserved" evidence="2">
    <location>
        <begin position="33"/>
        <end position="80"/>
    </location>
</feature>
<keyword evidence="4" id="KW-1185">Reference proteome</keyword>
<comment type="pathway">
    <text evidence="1">Siderophore biosynthesis.</text>
</comment>
<keyword evidence="3" id="KW-0808">Transferase</keyword>
<dbReference type="EMBL" id="CP003350">
    <property type="protein sequence ID" value="AFC86959.1"/>
    <property type="molecule type" value="Genomic_DNA"/>
</dbReference>
<evidence type="ECO:0000313" key="3">
    <source>
        <dbReference type="EMBL" id="AFC86959.1"/>
    </source>
</evidence>
<accession>H8KYF5</accession>
<evidence type="ECO:0000256" key="1">
    <source>
        <dbReference type="ARBA" id="ARBA00004924"/>
    </source>
</evidence>
<dbReference type="KEGG" id="fau:Fraau_2616"/>
<dbReference type="GO" id="GO:0019290">
    <property type="term" value="P:siderophore biosynthetic process"/>
    <property type="evidence" value="ECO:0007669"/>
    <property type="project" value="InterPro"/>
</dbReference>
<dbReference type="AlphaFoldDB" id="H8KYF5"/>
<reference evidence="3" key="1">
    <citation type="submission" date="2012-02" db="EMBL/GenBank/DDBJ databases">
        <title>The complete genome of Frateuria aurantia DSM 6220.</title>
        <authorList>
            <consortium name="US DOE Joint Genome Institute (JGI-PGF)"/>
            <person name="Lucas S."/>
            <person name="Copeland A."/>
            <person name="Lapidus A."/>
            <person name="Glavina del Rio T."/>
            <person name="Dalin E."/>
            <person name="Tice H."/>
            <person name="Bruce D."/>
            <person name="Goodwin L."/>
            <person name="Pitluck S."/>
            <person name="Peters L."/>
            <person name="Ovchinnikova G."/>
            <person name="Teshima H."/>
            <person name="Kyrpides N."/>
            <person name="Mavromatis K."/>
            <person name="Ivanova N."/>
            <person name="Brettin T."/>
            <person name="Detter J.C."/>
            <person name="Han C."/>
            <person name="Larimer F."/>
            <person name="Land M."/>
            <person name="Hauser L."/>
            <person name="Markowitz V."/>
            <person name="Cheng J.-F."/>
            <person name="Hugenholtz P."/>
            <person name="Woyke T."/>
            <person name="Wu D."/>
            <person name="Brambilla E."/>
            <person name="Klenk H.-P."/>
            <person name="Eisen J.A."/>
        </authorList>
    </citation>
    <scope>NUCLEOTIDE SEQUENCE</scope>
    <source>
        <strain evidence="3">DSM 6220</strain>
    </source>
</reference>
<dbReference type="eggNOG" id="COG1670">
    <property type="taxonomic scope" value="Bacteria"/>
</dbReference>
<dbReference type="InterPro" id="IPR016181">
    <property type="entry name" value="Acyl_CoA_acyltransferase"/>
</dbReference>
<organism evidence="3 4">
    <name type="scientific">Frateuria aurantia (strain ATCC 33424 / DSM 6220 / KCTC 2777 / LMG 1558 / NBRC 3245 / NCIMB 13370)</name>
    <name type="common">Acetobacter aurantius</name>
    <dbReference type="NCBI Taxonomy" id="767434"/>
    <lineage>
        <taxon>Bacteria</taxon>
        <taxon>Pseudomonadati</taxon>
        <taxon>Pseudomonadota</taxon>
        <taxon>Gammaproteobacteria</taxon>
        <taxon>Lysobacterales</taxon>
        <taxon>Rhodanobacteraceae</taxon>
        <taxon>Frateuria</taxon>
    </lineage>
</organism>
<dbReference type="GO" id="GO:0016410">
    <property type="term" value="F:N-acyltransferase activity"/>
    <property type="evidence" value="ECO:0007669"/>
    <property type="project" value="TreeGrafter"/>
</dbReference>
<dbReference type="PANTHER" id="PTHR31438:SF1">
    <property type="entry name" value="LYSINE N-ACYLTRANSFERASE C17G9.06C-RELATED"/>
    <property type="match status" value="1"/>
</dbReference>
<dbReference type="SMART" id="SM01006">
    <property type="entry name" value="AlcB"/>
    <property type="match status" value="1"/>
</dbReference>
<proteinExistence type="predicted"/>
<dbReference type="HOGENOM" id="CLU_039848_5_1_6"/>
<evidence type="ECO:0000313" key="4">
    <source>
        <dbReference type="Proteomes" id="UP000005234"/>
    </source>
</evidence>
<name>H8KYF5_FRAAD</name>
<keyword evidence="3" id="KW-0689">Ribosomal protein</keyword>
<dbReference type="SUPFAM" id="SSF55729">
    <property type="entry name" value="Acyl-CoA N-acyltransferases (Nat)"/>
    <property type="match status" value="1"/>
</dbReference>
<keyword evidence="3" id="KW-0687">Ribonucleoprotein</keyword>
<evidence type="ECO:0000259" key="2">
    <source>
        <dbReference type="SMART" id="SM01006"/>
    </source>
</evidence>
<protein>
    <submittedName>
        <fullName evidence="3">Acetyltransferase, ribosomal protein N-acetylase</fullName>
    </submittedName>
</protein>
<dbReference type="OrthoDB" id="9087497at2"/>
<dbReference type="STRING" id="767434.Fraau_2616"/>
<dbReference type="Proteomes" id="UP000005234">
    <property type="component" value="Chromosome"/>
</dbReference>
<gene>
    <name evidence="3" type="ordered locus">Fraau_2616</name>
</gene>
<dbReference type="InterPro" id="IPR019432">
    <property type="entry name" value="Acyltransferase_MbtK/IucB-like"/>
</dbReference>
<sequence length="207" mass="23553">MNSPILLPPSSREVLVRIPALSSHVSADGFSLRPIQPEADADWLHDWLHRDYARFWGLGQASPDEIRKVYQTLQDSDHSRAYLGRRDGRPAFLLEHYLPSLSALGGHYPVRTGDHGIHFALAPVQKPRHGFSIEALLAILEIIFRDTHARRVVVEPDIRNLKIHILNFRAGFRYVGLLKLADKNACLGFCSRRQFQAARQRHQEACP</sequence>
<dbReference type="PANTHER" id="PTHR31438">
    <property type="entry name" value="LYSINE N-ACYLTRANSFERASE C17G9.06C-RELATED"/>
    <property type="match status" value="1"/>
</dbReference>
<dbReference type="GO" id="GO:0005840">
    <property type="term" value="C:ribosome"/>
    <property type="evidence" value="ECO:0007669"/>
    <property type="project" value="UniProtKB-KW"/>
</dbReference>
<dbReference type="Gene3D" id="3.40.630.30">
    <property type="match status" value="1"/>
</dbReference>